<dbReference type="PANTHER" id="PTHR35985">
    <property type="entry name" value="OS07G0675200 PROTEIN"/>
    <property type="match status" value="1"/>
</dbReference>
<feature type="region of interest" description="Disordered" evidence="1">
    <location>
        <begin position="99"/>
        <end position="203"/>
    </location>
</feature>
<feature type="compositionally biased region" description="Polar residues" evidence="1">
    <location>
        <begin position="152"/>
        <end position="161"/>
    </location>
</feature>
<dbReference type="AlphaFoldDB" id="A0AA38SWE9"/>
<dbReference type="Proteomes" id="UP001172457">
    <property type="component" value="Chromosome 6"/>
</dbReference>
<evidence type="ECO:0000313" key="2">
    <source>
        <dbReference type="EMBL" id="KAJ9543181.1"/>
    </source>
</evidence>
<accession>A0AA38SWE9</accession>
<reference evidence="2" key="1">
    <citation type="submission" date="2023-03" db="EMBL/GenBank/DDBJ databases">
        <title>Chromosome-scale reference genome and RAD-based genetic map of yellow starthistle (Centaurea solstitialis) reveal putative structural variation and QTLs associated with invader traits.</title>
        <authorList>
            <person name="Reatini B."/>
            <person name="Cang F.A."/>
            <person name="Jiang Q."/>
            <person name="Mckibben M.T.W."/>
            <person name="Barker M.S."/>
            <person name="Rieseberg L.H."/>
            <person name="Dlugosch K.M."/>
        </authorList>
    </citation>
    <scope>NUCLEOTIDE SEQUENCE</scope>
    <source>
        <strain evidence="2">CAN-66</strain>
        <tissue evidence="2">Leaf</tissue>
    </source>
</reference>
<proteinExistence type="predicted"/>
<comment type="caution">
    <text evidence="2">The sequence shown here is derived from an EMBL/GenBank/DDBJ whole genome shotgun (WGS) entry which is preliminary data.</text>
</comment>
<feature type="compositionally biased region" description="Basic and acidic residues" evidence="1">
    <location>
        <begin position="55"/>
        <end position="64"/>
    </location>
</feature>
<feature type="region of interest" description="Disordered" evidence="1">
    <location>
        <begin position="31"/>
        <end position="64"/>
    </location>
</feature>
<name>A0AA38SWE9_9ASTR</name>
<keyword evidence="3" id="KW-1185">Reference proteome</keyword>
<organism evidence="2 3">
    <name type="scientific">Centaurea solstitialis</name>
    <name type="common">yellow star-thistle</name>
    <dbReference type="NCBI Taxonomy" id="347529"/>
    <lineage>
        <taxon>Eukaryota</taxon>
        <taxon>Viridiplantae</taxon>
        <taxon>Streptophyta</taxon>
        <taxon>Embryophyta</taxon>
        <taxon>Tracheophyta</taxon>
        <taxon>Spermatophyta</taxon>
        <taxon>Magnoliopsida</taxon>
        <taxon>eudicotyledons</taxon>
        <taxon>Gunneridae</taxon>
        <taxon>Pentapetalae</taxon>
        <taxon>asterids</taxon>
        <taxon>campanulids</taxon>
        <taxon>Asterales</taxon>
        <taxon>Asteraceae</taxon>
        <taxon>Carduoideae</taxon>
        <taxon>Cardueae</taxon>
        <taxon>Centaureinae</taxon>
        <taxon>Centaurea</taxon>
    </lineage>
</organism>
<evidence type="ECO:0000256" key="1">
    <source>
        <dbReference type="SAM" id="MobiDB-lite"/>
    </source>
</evidence>
<dbReference type="PANTHER" id="PTHR35985:SF1">
    <property type="entry name" value="OS07G0675200 PROTEIN"/>
    <property type="match status" value="1"/>
</dbReference>
<sequence>MQSRLIAVSKLNRMLLYPTTSKYQTSSVLFSSAGGDPEMEDAMTQGVDTQGETNPHPEDHDHDDKKEILTKDENDVYRHPFFFSFPFLLTTDNTRTLVSTQSRLDRQGCHSPSMGTDLMKGPRHPKTVPLSSSKLETPGVNTPFDPHHQQKRTNSNSNSNPTKDDLSSCTCAGLDGSPWPEETDERKKEQDQEDDKHYFEHHKASPLSEIEIVDTRKPLTRVTDGTAGGYFGDEPTITWRPEQLETAEESLLRATRMFKEAAARGVPDWPHSRRLRQLRKEDW</sequence>
<feature type="compositionally biased region" description="Basic and acidic residues" evidence="1">
    <location>
        <begin position="184"/>
        <end position="203"/>
    </location>
</feature>
<dbReference type="EMBL" id="JARYMX010000006">
    <property type="protein sequence ID" value="KAJ9543181.1"/>
    <property type="molecule type" value="Genomic_DNA"/>
</dbReference>
<protein>
    <submittedName>
        <fullName evidence="2">Uncharacterized protein</fullName>
    </submittedName>
</protein>
<gene>
    <name evidence="2" type="ORF">OSB04_022888</name>
</gene>
<evidence type="ECO:0000313" key="3">
    <source>
        <dbReference type="Proteomes" id="UP001172457"/>
    </source>
</evidence>